<feature type="region of interest" description="Disordered" evidence="1">
    <location>
        <begin position="1"/>
        <end position="34"/>
    </location>
</feature>
<protein>
    <submittedName>
        <fullName evidence="2">Uncharacterized protein</fullName>
    </submittedName>
</protein>
<comment type="caution">
    <text evidence="2">The sequence shown here is derived from an EMBL/GenBank/DDBJ whole genome shotgun (WGS) entry which is preliminary data.</text>
</comment>
<evidence type="ECO:0000313" key="2">
    <source>
        <dbReference type="EMBL" id="KAF2532452.1"/>
    </source>
</evidence>
<proteinExistence type="predicted"/>
<dbReference type="Proteomes" id="UP000712281">
    <property type="component" value="Unassembled WGS sequence"/>
</dbReference>
<gene>
    <name evidence="3" type="ORF">F2Q68_00034541</name>
    <name evidence="2" type="ORF">F2Q70_00030065</name>
</gene>
<dbReference type="EMBL" id="QGKY02002305">
    <property type="protein sequence ID" value="KAF2532452.1"/>
    <property type="molecule type" value="Genomic_DNA"/>
</dbReference>
<sequence>MMNYLKPFKEGSSPRTYPTTCRAGQASSSKPSPSCHAYEAGRSMSYLKDQMRASSLPPESGFLPLGPGSLPPGSGPCLWVPGPVPESGTFLRLPGQTSITRAHQFYSRQGKILHIEDLLLGQAYERLIPAVTIDKGKIYAPCSTSTTLHTGPGHNLQHTDRDTPCSSKHIEAPCSLQHIDYSTTCSGHVPHRTDDSYHLQGHVPIQRPILELGPSTADPDNPAIFTTDRRFLPNNRPFLLLLRH</sequence>
<dbReference type="AlphaFoldDB" id="A0A8S9FNY2"/>
<organism evidence="2">
    <name type="scientific">Brassica cretica</name>
    <name type="common">Mustard</name>
    <dbReference type="NCBI Taxonomy" id="69181"/>
    <lineage>
        <taxon>Eukaryota</taxon>
        <taxon>Viridiplantae</taxon>
        <taxon>Streptophyta</taxon>
        <taxon>Embryophyta</taxon>
        <taxon>Tracheophyta</taxon>
        <taxon>Spermatophyta</taxon>
        <taxon>Magnoliopsida</taxon>
        <taxon>eudicotyledons</taxon>
        <taxon>Gunneridae</taxon>
        <taxon>Pentapetalae</taxon>
        <taxon>rosids</taxon>
        <taxon>malvids</taxon>
        <taxon>Brassicales</taxon>
        <taxon>Brassicaceae</taxon>
        <taxon>Brassiceae</taxon>
        <taxon>Brassica</taxon>
    </lineage>
</organism>
<reference evidence="2" key="1">
    <citation type="submission" date="2019-12" db="EMBL/GenBank/DDBJ databases">
        <title>Genome sequencing and annotation of Brassica cretica.</title>
        <authorList>
            <person name="Studholme D.J."/>
            <person name="Sarris P.F."/>
        </authorList>
    </citation>
    <scope>NUCLEOTIDE SEQUENCE</scope>
    <source>
        <strain evidence="3">PFS-001/15</strain>
        <strain evidence="2">PFS-102/07</strain>
        <tissue evidence="2">Leaf</tissue>
    </source>
</reference>
<accession>A0A8S9FNY2</accession>
<evidence type="ECO:0000256" key="1">
    <source>
        <dbReference type="SAM" id="MobiDB-lite"/>
    </source>
</evidence>
<dbReference type="EMBL" id="QGKW02001988">
    <property type="protein sequence ID" value="KAF2552307.1"/>
    <property type="molecule type" value="Genomic_DNA"/>
</dbReference>
<evidence type="ECO:0000313" key="3">
    <source>
        <dbReference type="EMBL" id="KAF2552307.1"/>
    </source>
</evidence>
<name>A0A8S9FNY2_BRACR</name>